<comment type="caution">
    <text evidence="3">The sequence shown here is derived from an EMBL/GenBank/DDBJ whole genome shotgun (WGS) entry which is preliminary data.</text>
</comment>
<evidence type="ECO:0000256" key="2">
    <source>
        <dbReference type="SAM" id="SignalP"/>
    </source>
</evidence>
<feature type="region of interest" description="Disordered" evidence="1">
    <location>
        <begin position="26"/>
        <end position="54"/>
    </location>
</feature>
<protein>
    <submittedName>
        <fullName evidence="3">Uncharacterized protein</fullName>
    </submittedName>
</protein>
<dbReference type="Proteomes" id="UP001260072">
    <property type="component" value="Unassembled WGS sequence"/>
</dbReference>
<keyword evidence="4" id="KW-1185">Reference proteome</keyword>
<gene>
    <name evidence="3" type="ORF">RH861_07400</name>
</gene>
<proteinExistence type="predicted"/>
<reference evidence="4" key="1">
    <citation type="submission" date="2023-07" db="EMBL/GenBank/DDBJ databases">
        <title>Description of three actinobacteria isolated from air of manufacturing shop in a pharmaceutical factory.</title>
        <authorList>
            <person name="Zhang D.-F."/>
        </authorList>
    </citation>
    <scope>NUCLEOTIDE SEQUENCE [LARGE SCALE GENOMIC DNA]</scope>
    <source>
        <strain evidence="4">CCTCC AB 2011122</strain>
    </source>
</reference>
<dbReference type="PROSITE" id="PS51257">
    <property type="entry name" value="PROKAR_LIPOPROTEIN"/>
    <property type="match status" value="1"/>
</dbReference>
<evidence type="ECO:0000313" key="3">
    <source>
        <dbReference type="EMBL" id="MDR5691889.1"/>
    </source>
</evidence>
<keyword evidence="2" id="KW-0732">Signal</keyword>
<feature type="compositionally biased region" description="Low complexity" evidence="1">
    <location>
        <begin position="34"/>
        <end position="52"/>
    </location>
</feature>
<feature type="chain" id="PRO_5046117317" evidence="2">
    <location>
        <begin position="22"/>
        <end position="152"/>
    </location>
</feature>
<accession>A0ABU1FJG5</accession>
<evidence type="ECO:0000256" key="1">
    <source>
        <dbReference type="SAM" id="MobiDB-lite"/>
    </source>
</evidence>
<sequence length="152" mass="16342">MFRAATGAVATALALTLIGCAEGPSPELGSGADAPSAQTSLSTSTATPTPTTDLMAGPLTVDMIQAAYWPEPQTYENWLDHLTELRDAVVRDCHSRLQPFNIESLEDMHAEDVARLAEKTGKVEGEDAVFFFRCTPTSSTWSASRTATYLMI</sequence>
<organism evidence="3 4">
    <name type="scientific">Agromyces indicus</name>
    <dbReference type="NCBI Taxonomy" id="758919"/>
    <lineage>
        <taxon>Bacteria</taxon>
        <taxon>Bacillati</taxon>
        <taxon>Actinomycetota</taxon>
        <taxon>Actinomycetes</taxon>
        <taxon>Micrococcales</taxon>
        <taxon>Microbacteriaceae</taxon>
        <taxon>Agromyces</taxon>
    </lineage>
</organism>
<dbReference type="RefSeq" id="WP_310520473.1">
    <property type="nucleotide sequence ID" value="NZ_BAABBS010000002.1"/>
</dbReference>
<feature type="signal peptide" evidence="2">
    <location>
        <begin position="1"/>
        <end position="21"/>
    </location>
</feature>
<name>A0ABU1FJG5_9MICO</name>
<dbReference type="EMBL" id="JAVKGS010000002">
    <property type="protein sequence ID" value="MDR5691889.1"/>
    <property type="molecule type" value="Genomic_DNA"/>
</dbReference>
<evidence type="ECO:0000313" key="4">
    <source>
        <dbReference type="Proteomes" id="UP001260072"/>
    </source>
</evidence>